<proteinExistence type="predicted"/>
<organism evidence="1 2">
    <name type="scientific">Periplaneta americana</name>
    <name type="common">American cockroach</name>
    <name type="synonym">Blatta americana</name>
    <dbReference type="NCBI Taxonomy" id="6978"/>
    <lineage>
        <taxon>Eukaryota</taxon>
        <taxon>Metazoa</taxon>
        <taxon>Ecdysozoa</taxon>
        <taxon>Arthropoda</taxon>
        <taxon>Hexapoda</taxon>
        <taxon>Insecta</taxon>
        <taxon>Pterygota</taxon>
        <taxon>Neoptera</taxon>
        <taxon>Polyneoptera</taxon>
        <taxon>Dictyoptera</taxon>
        <taxon>Blattodea</taxon>
        <taxon>Blattoidea</taxon>
        <taxon>Blattidae</taxon>
        <taxon>Blattinae</taxon>
        <taxon>Periplaneta</taxon>
    </lineage>
</organism>
<comment type="caution">
    <text evidence="1">The sequence shown here is derived from an EMBL/GenBank/DDBJ whole genome shotgun (WGS) entry which is preliminary data.</text>
</comment>
<evidence type="ECO:0000313" key="1">
    <source>
        <dbReference type="EMBL" id="KAJ4447414.1"/>
    </source>
</evidence>
<evidence type="ECO:0000313" key="2">
    <source>
        <dbReference type="Proteomes" id="UP001148838"/>
    </source>
</evidence>
<sequence>MERSLISVSERVGVGEGRKSDLQNCSSSERLFTPHSYATHLFYQCGHDVPVTVYCINAAAAMVARRLLHRLLFRCPHRKKSQALRSGDLAGHRMSPLHRHSMEAVQQLFERRVMSRNVDIPLPARSPDLGVCDFFLWG</sequence>
<dbReference type="EMBL" id="JAJSOF020000005">
    <property type="protein sequence ID" value="KAJ4447414.1"/>
    <property type="molecule type" value="Genomic_DNA"/>
</dbReference>
<protein>
    <submittedName>
        <fullName evidence="1">Uncharacterized protein</fullName>
    </submittedName>
</protein>
<dbReference type="Proteomes" id="UP001148838">
    <property type="component" value="Unassembled WGS sequence"/>
</dbReference>
<gene>
    <name evidence="1" type="ORF">ANN_09421</name>
</gene>
<name>A0ABQ8TL94_PERAM</name>
<reference evidence="1 2" key="1">
    <citation type="journal article" date="2022" name="Allergy">
        <title>Genome assembly and annotation of Periplaneta americana reveal a comprehensive cockroach allergen profile.</title>
        <authorList>
            <person name="Wang L."/>
            <person name="Xiong Q."/>
            <person name="Saelim N."/>
            <person name="Wang L."/>
            <person name="Nong W."/>
            <person name="Wan A.T."/>
            <person name="Shi M."/>
            <person name="Liu X."/>
            <person name="Cao Q."/>
            <person name="Hui J.H.L."/>
            <person name="Sookrung N."/>
            <person name="Leung T.F."/>
            <person name="Tungtrongchitr A."/>
            <person name="Tsui S.K.W."/>
        </authorList>
    </citation>
    <scope>NUCLEOTIDE SEQUENCE [LARGE SCALE GENOMIC DNA]</scope>
    <source>
        <strain evidence="1">PWHHKU_190912</strain>
    </source>
</reference>
<keyword evidence="2" id="KW-1185">Reference proteome</keyword>
<accession>A0ABQ8TL94</accession>